<sequence length="95" mass="11105">MELRRAIKLCKEDLKGLLNQLDLLNEKLDLKDDDYLEELSVKIEKKVKERLGNENIIMALHNILGDIRENRSFTLGEAIDEIVENKEEILRKAED</sequence>
<evidence type="ECO:0000313" key="3">
    <source>
        <dbReference type="Proteomes" id="UP000010880"/>
    </source>
</evidence>
<proteinExistence type="predicted"/>
<accession>L0KAB5</accession>
<dbReference type="AlphaFoldDB" id="L0KAB5"/>
<dbReference type="EMBL" id="CP003359">
    <property type="protein sequence ID" value="AGB41048.1"/>
    <property type="molecule type" value="Genomic_DNA"/>
</dbReference>
<evidence type="ECO:0000256" key="1">
    <source>
        <dbReference type="SAM" id="Coils"/>
    </source>
</evidence>
<dbReference type="Proteomes" id="UP000010880">
    <property type="component" value="Chromosome"/>
</dbReference>
<dbReference type="HOGENOM" id="CLU_2368952_0_0_9"/>
<organism evidence="2 3">
    <name type="scientific">Halobacteroides halobius (strain ATCC 35273 / DSM 5150 / MD-1)</name>
    <dbReference type="NCBI Taxonomy" id="748449"/>
    <lineage>
        <taxon>Bacteria</taxon>
        <taxon>Bacillati</taxon>
        <taxon>Bacillota</taxon>
        <taxon>Clostridia</taxon>
        <taxon>Halanaerobiales</taxon>
        <taxon>Halobacteroidaceae</taxon>
        <taxon>Halobacteroides</taxon>
    </lineage>
</organism>
<keyword evidence="1" id="KW-0175">Coiled coil</keyword>
<evidence type="ECO:0000313" key="2">
    <source>
        <dbReference type="EMBL" id="AGB41048.1"/>
    </source>
</evidence>
<keyword evidence="3" id="KW-1185">Reference proteome</keyword>
<dbReference type="STRING" id="748449.Halha_1094"/>
<name>L0KAB5_HALHC</name>
<protein>
    <submittedName>
        <fullName evidence="2">Uncharacterized protein</fullName>
    </submittedName>
</protein>
<gene>
    <name evidence="2" type="ordered locus">Halha_1094</name>
</gene>
<dbReference type="KEGG" id="hhl:Halha_1094"/>
<feature type="coiled-coil region" evidence="1">
    <location>
        <begin position="7"/>
        <end position="34"/>
    </location>
</feature>
<reference evidence="3" key="1">
    <citation type="submission" date="2012-02" db="EMBL/GenBank/DDBJ databases">
        <title>The complete genome of Halobacteroides halobius DSM 5150.</title>
        <authorList>
            <person name="Lucas S."/>
            <person name="Copeland A."/>
            <person name="Lapidus A."/>
            <person name="Glavina del Rio T."/>
            <person name="Dalin E."/>
            <person name="Tice H."/>
            <person name="Bruce D."/>
            <person name="Goodwin L."/>
            <person name="Pitluck S."/>
            <person name="Peters L."/>
            <person name="Mikhailova N."/>
            <person name="Gu W."/>
            <person name="Kyrpides N."/>
            <person name="Mavromatis K."/>
            <person name="Ivanova N."/>
            <person name="Brettin T."/>
            <person name="Detter J.C."/>
            <person name="Han C."/>
            <person name="Larimer F."/>
            <person name="Land M."/>
            <person name="Hauser L."/>
            <person name="Markowitz V."/>
            <person name="Cheng J.-F."/>
            <person name="Hugenholtz P."/>
            <person name="Woyke T."/>
            <person name="Wu D."/>
            <person name="Tindall B."/>
            <person name="Pomrenke H."/>
            <person name="Brambilla E."/>
            <person name="Klenk H.-P."/>
            <person name="Eisen J.A."/>
        </authorList>
    </citation>
    <scope>NUCLEOTIDE SEQUENCE [LARGE SCALE GENOMIC DNA]</scope>
    <source>
        <strain evidence="3">ATCC 35273 / DSM 5150 / MD-1</strain>
    </source>
</reference>